<feature type="region of interest" description="Disordered" evidence="1">
    <location>
        <begin position="223"/>
        <end position="247"/>
    </location>
</feature>
<gene>
    <name evidence="2" type="ORF">CINC_LOCUS207</name>
</gene>
<name>A0A9N8PY42_CHRIL</name>
<organism evidence="2 3">
    <name type="scientific">Chrysodeixis includens</name>
    <name type="common">Soybean looper</name>
    <name type="synonym">Pseudoplusia includens</name>
    <dbReference type="NCBI Taxonomy" id="689277"/>
    <lineage>
        <taxon>Eukaryota</taxon>
        <taxon>Metazoa</taxon>
        <taxon>Ecdysozoa</taxon>
        <taxon>Arthropoda</taxon>
        <taxon>Hexapoda</taxon>
        <taxon>Insecta</taxon>
        <taxon>Pterygota</taxon>
        <taxon>Neoptera</taxon>
        <taxon>Endopterygota</taxon>
        <taxon>Lepidoptera</taxon>
        <taxon>Glossata</taxon>
        <taxon>Ditrysia</taxon>
        <taxon>Noctuoidea</taxon>
        <taxon>Noctuidae</taxon>
        <taxon>Plusiinae</taxon>
        <taxon>Chrysodeixis</taxon>
    </lineage>
</organism>
<evidence type="ECO:0000256" key="1">
    <source>
        <dbReference type="SAM" id="MobiDB-lite"/>
    </source>
</evidence>
<dbReference type="Proteomes" id="UP001154114">
    <property type="component" value="Chromosome 1"/>
</dbReference>
<dbReference type="EMBL" id="LR824004">
    <property type="protein sequence ID" value="CAD0193911.1"/>
    <property type="molecule type" value="Genomic_DNA"/>
</dbReference>
<accession>A0A9N8PY42</accession>
<keyword evidence="3" id="KW-1185">Reference proteome</keyword>
<feature type="region of interest" description="Disordered" evidence="1">
    <location>
        <begin position="104"/>
        <end position="177"/>
    </location>
</feature>
<evidence type="ECO:0000313" key="3">
    <source>
        <dbReference type="Proteomes" id="UP001154114"/>
    </source>
</evidence>
<feature type="compositionally biased region" description="Basic and acidic residues" evidence="1">
    <location>
        <begin position="123"/>
        <end position="133"/>
    </location>
</feature>
<feature type="compositionally biased region" description="Polar residues" evidence="1">
    <location>
        <begin position="156"/>
        <end position="168"/>
    </location>
</feature>
<dbReference type="AlphaFoldDB" id="A0A9N8PY42"/>
<sequence>MTVERYHRERVAAVRQLLRSTNLTNLLSTVVYCSPLLDKDLFQFVPIPRFPHPACLSHLVQVIWLGDAPPYVCLRVVSTLGLVCSNGYRNGEEKTEEEWDALARLPGGPLSPVQPPNHLRVPLPREREGEDIVRVPNATLLASYRSSRPQEPRNPTVPSRPQTPTSPTAPDDTLTPYRPMGSIWHLVLMRHNAMVRSLLQTSEPAPVNITPEQIVLAAPARPQPQPRFSATHTNPEPIRPLPPFRPRVLTRAPASNAYTRYNRVLANNRFMQLARPPALDMNPEPIRPLPPTRYRGLIRAPASNAYTEYNRVLANNRFMQLARPLALDMNPEPIRPLPPTRYRGLTRAPASNAYTSLFGLCHQRSSLFCAGVLVDGSSLFCAGVLVDGSSLFGAGVLVDGSSLFCAGVLVDGSSLFCAGVLVDGSSLFCAGVQCYGGYELLR</sequence>
<evidence type="ECO:0000313" key="2">
    <source>
        <dbReference type="EMBL" id="CAD0193911.1"/>
    </source>
</evidence>
<proteinExistence type="predicted"/>
<protein>
    <submittedName>
        <fullName evidence="2">Uncharacterized protein</fullName>
    </submittedName>
</protein>
<reference evidence="2" key="1">
    <citation type="submission" date="2021-12" db="EMBL/GenBank/DDBJ databases">
        <authorList>
            <person name="King R."/>
        </authorList>
    </citation>
    <scope>NUCLEOTIDE SEQUENCE</scope>
</reference>